<dbReference type="PANTHER" id="PTHR31212:SF4">
    <property type="entry name" value="ALPHA-KETOGLUTARATE-DEPENDENT DIOXYGENASE ALKB HOMOLOG 3"/>
    <property type="match status" value="1"/>
</dbReference>
<dbReference type="GO" id="GO:0140097">
    <property type="term" value="F:catalytic activity, acting on DNA"/>
    <property type="evidence" value="ECO:0007669"/>
    <property type="project" value="UniProtKB-ARBA"/>
</dbReference>
<dbReference type="SUPFAM" id="SSF51197">
    <property type="entry name" value="Clavaminate synthase-like"/>
    <property type="match status" value="1"/>
</dbReference>
<dbReference type="Pfam" id="PF13532">
    <property type="entry name" value="2OG-FeII_Oxy_2"/>
    <property type="match status" value="1"/>
</dbReference>
<evidence type="ECO:0000256" key="3">
    <source>
        <dbReference type="ARBA" id="ARBA00022763"/>
    </source>
</evidence>
<dbReference type="GO" id="GO:0016787">
    <property type="term" value="F:hydrolase activity"/>
    <property type="evidence" value="ECO:0007669"/>
    <property type="project" value="UniProtKB-ARBA"/>
</dbReference>
<keyword evidence="4" id="KW-0460">Magnesium</keyword>
<accession>A0A167KA58</accession>
<keyword evidence="3" id="KW-0227">DNA damage</keyword>
<dbReference type="InterPro" id="IPR032854">
    <property type="entry name" value="ALKBH3"/>
</dbReference>
<keyword evidence="6" id="KW-0560">Oxidoreductase</keyword>
<dbReference type="Gene3D" id="2.60.120.590">
    <property type="entry name" value="Alpha-ketoglutarate-dependent dioxygenase AlkB-like"/>
    <property type="match status" value="1"/>
</dbReference>
<reference evidence="10 11" key="1">
    <citation type="submission" date="2016-02" db="EMBL/GenBank/DDBJ databases">
        <title>Ulvibacter sp. LPB0005, isolated from Thais luteostoma.</title>
        <authorList>
            <person name="Shin S.-K."/>
            <person name="Yi H."/>
        </authorList>
    </citation>
    <scope>NUCLEOTIDE SEQUENCE [LARGE SCALE GENOMIC DNA]</scope>
    <source>
        <strain evidence="10 11">LPB0005</strain>
    </source>
</reference>
<keyword evidence="8" id="KW-0234">DNA repair</keyword>
<evidence type="ECO:0000256" key="1">
    <source>
        <dbReference type="ARBA" id="ARBA00001954"/>
    </source>
</evidence>
<dbReference type="GO" id="GO:0016705">
    <property type="term" value="F:oxidoreductase activity, acting on paired donors, with incorporation or reduction of molecular oxygen"/>
    <property type="evidence" value="ECO:0007669"/>
    <property type="project" value="UniProtKB-ARBA"/>
</dbReference>
<dbReference type="OrthoDB" id="190276at2"/>
<dbReference type="AlphaFoldDB" id="A0A167KA58"/>
<dbReference type="FunFam" id="2.60.120.590:FF:000004">
    <property type="entry name" value="DNA oxidative demethylase ALKBH2"/>
    <property type="match status" value="1"/>
</dbReference>
<dbReference type="RefSeq" id="WP_068588924.1">
    <property type="nucleotide sequence ID" value="NZ_LRXL01000012.1"/>
</dbReference>
<keyword evidence="11" id="KW-1185">Reference proteome</keyword>
<evidence type="ECO:0000256" key="2">
    <source>
        <dbReference type="ARBA" id="ARBA00022723"/>
    </source>
</evidence>
<dbReference type="InterPro" id="IPR037151">
    <property type="entry name" value="AlkB-like_sf"/>
</dbReference>
<keyword evidence="2" id="KW-0479">Metal-binding</keyword>
<sequence length="203" mass="23764">MNLFFSEENLEFIQPDLPDADVLYYPSFFSEKEATTYFKMLQKETVWRQDDIKLFGKTYPQPRLTALYGSDTKSYSYSGITMFPTPFTPTLLEIKTRIETVVEKKFNTVLLNLYRDGNDSNGWHSDDEQELGKNPCIASVSLGVERPFHLKHKQEKNLTYKIPLSHGSLFIMRGTTQHFWKHQLPKSKRIITPRINLTFRTLI</sequence>
<evidence type="ECO:0000256" key="4">
    <source>
        <dbReference type="ARBA" id="ARBA00022842"/>
    </source>
</evidence>
<keyword evidence="7" id="KW-0408">Iron</keyword>
<evidence type="ECO:0000259" key="9">
    <source>
        <dbReference type="PROSITE" id="PS51471"/>
    </source>
</evidence>
<dbReference type="GO" id="GO:0032451">
    <property type="term" value="F:demethylase activity"/>
    <property type="evidence" value="ECO:0007669"/>
    <property type="project" value="UniProtKB-ARBA"/>
</dbReference>
<protein>
    <submittedName>
        <fullName evidence="10">2OG-Fe(II) oxygenase</fullName>
    </submittedName>
</protein>
<evidence type="ECO:0000256" key="6">
    <source>
        <dbReference type="ARBA" id="ARBA00023002"/>
    </source>
</evidence>
<name>A0A167KA58_9FLAO</name>
<evidence type="ECO:0000313" key="11">
    <source>
        <dbReference type="Proteomes" id="UP000077013"/>
    </source>
</evidence>
<evidence type="ECO:0000256" key="7">
    <source>
        <dbReference type="ARBA" id="ARBA00023004"/>
    </source>
</evidence>
<evidence type="ECO:0000256" key="8">
    <source>
        <dbReference type="ARBA" id="ARBA00023204"/>
    </source>
</evidence>
<comment type="cofactor">
    <cofactor evidence="1">
        <name>Fe(2+)</name>
        <dbReference type="ChEBI" id="CHEBI:29033"/>
    </cofactor>
</comment>
<dbReference type="STRING" id="1763537.ULVI_01660"/>
<comment type="caution">
    <text evidence="10">The sequence shown here is derived from an EMBL/GenBank/DDBJ whole genome shotgun (WGS) entry which is preliminary data.</text>
</comment>
<evidence type="ECO:0000313" key="10">
    <source>
        <dbReference type="EMBL" id="OAB81552.1"/>
    </source>
</evidence>
<feature type="domain" description="Fe2OG dioxygenase" evidence="9">
    <location>
        <begin position="105"/>
        <end position="203"/>
    </location>
</feature>
<dbReference type="GO" id="GO:0006307">
    <property type="term" value="P:DNA alkylation repair"/>
    <property type="evidence" value="ECO:0007669"/>
    <property type="project" value="InterPro"/>
</dbReference>
<dbReference type="InterPro" id="IPR027450">
    <property type="entry name" value="AlkB-like"/>
</dbReference>
<gene>
    <name evidence="10" type="ORF">ULVI_01660</name>
</gene>
<keyword evidence="5" id="KW-0223">Dioxygenase</keyword>
<dbReference type="GO" id="GO:0051213">
    <property type="term" value="F:dioxygenase activity"/>
    <property type="evidence" value="ECO:0007669"/>
    <property type="project" value="UniProtKB-KW"/>
</dbReference>
<proteinExistence type="predicted"/>
<dbReference type="Proteomes" id="UP000077013">
    <property type="component" value="Unassembled WGS sequence"/>
</dbReference>
<dbReference type="GO" id="GO:0046872">
    <property type="term" value="F:metal ion binding"/>
    <property type="evidence" value="ECO:0007669"/>
    <property type="project" value="UniProtKB-KW"/>
</dbReference>
<organism evidence="10 11">
    <name type="scientific">Cochleicola gelatinilyticus</name>
    <dbReference type="NCBI Taxonomy" id="1763537"/>
    <lineage>
        <taxon>Bacteria</taxon>
        <taxon>Pseudomonadati</taxon>
        <taxon>Bacteroidota</taxon>
        <taxon>Flavobacteriia</taxon>
        <taxon>Flavobacteriales</taxon>
        <taxon>Flavobacteriaceae</taxon>
        <taxon>Cochleicola</taxon>
    </lineage>
</organism>
<dbReference type="InterPro" id="IPR005123">
    <property type="entry name" value="Oxoglu/Fe-dep_dioxygenase_dom"/>
</dbReference>
<dbReference type="EMBL" id="LRXL01000012">
    <property type="protein sequence ID" value="OAB81552.1"/>
    <property type="molecule type" value="Genomic_DNA"/>
</dbReference>
<dbReference type="PROSITE" id="PS51471">
    <property type="entry name" value="FE2OG_OXY"/>
    <property type="match status" value="1"/>
</dbReference>
<dbReference type="PANTHER" id="PTHR31212">
    <property type="entry name" value="ALPHA-KETOGLUTARATE-DEPENDENT DIOXYGENASE ALKB HOMOLOG 3"/>
    <property type="match status" value="1"/>
</dbReference>
<evidence type="ECO:0000256" key="5">
    <source>
        <dbReference type="ARBA" id="ARBA00022964"/>
    </source>
</evidence>